<dbReference type="HOGENOM" id="CLU_031753_1_1_7"/>
<dbReference type="PANTHER" id="PTHR10091">
    <property type="entry name" value="ALDOSE-1-EPIMERASE"/>
    <property type="match status" value="1"/>
</dbReference>
<keyword evidence="4 5" id="KW-0119">Carbohydrate metabolism</keyword>
<dbReference type="InterPro" id="IPR014718">
    <property type="entry name" value="GH-type_carb-bd"/>
</dbReference>
<comment type="caution">
    <text evidence="9">The sequence shown here is derived from an EMBL/GenBank/DDBJ whole genome shotgun (WGS) entry which is preliminary data.</text>
</comment>
<evidence type="ECO:0000256" key="8">
    <source>
        <dbReference type="PIRSR" id="PIRSR005096-3"/>
    </source>
</evidence>
<dbReference type="Proteomes" id="UP000006034">
    <property type="component" value="Unassembled WGS sequence"/>
</dbReference>
<dbReference type="GO" id="GO:0004034">
    <property type="term" value="F:aldose 1-epimerase activity"/>
    <property type="evidence" value="ECO:0007669"/>
    <property type="project" value="UniProtKB-EC"/>
</dbReference>
<proteinExistence type="inferred from homology"/>
<evidence type="ECO:0000256" key="5">
    <source>
        <dbReference type="PIRNR" id="PIRNR005096"/>
    </source>
</evidence>
<dbReference type="InterPro" id="IPR047215">
    <property type="entry name" value="Galactose_mutarotase-like"/>
</dbReference>
<evidence type="ECO:0000256" key="6">
    <source>
        <dbReference type="PIRSR" id="PIRSR005096-1"/>
    </source>
</evidence>
<comment type="catalytic activity">
    <reaction evidence="5">
        <text>alpha-D-glucose = beta-D-glucose</text>
        <dbReference type="Rhea" id="RHEA:10264"/>
        <dbReference type="ChEBI" id="CHEBI:15903"/>
        <dbReference type="ChEBI" id="CHEBI:17925"/>
        <dbReference type="EC" id="5.1.3.3"/>
    </reaction>
</comment>
<dbReference type="RefSeq" id="WP_005024020.1">
    <property type="nucleotide sequence ID" value="NZ_KE150239.1"/>
</dbReference>
<feature type="active site" description="Proton acceptor" evidence="6">
    <location>
        <position position="312"/>
    </location>
</feature>
<feature type="binding site" evidence="8">
    <location>
        <begin position="182"/>
        <end position="184"/>
    </location>
    <ligand>
        <name>beta-D-galactose</name>
        <dbReference type="ChEBI" id="CHEBI:27667"/>
    </ligand>
</feature>
<sequence>MQRVERSVFGELNGKPIHLFRLSNANGMVAELLEFGGRIKALCIPDGQGGLDNMSVGYDTFEPYHARFNPWLGALLGRTASRVTGARFQIDGKTYNLSASGPAGSNMHGGFVGFDSRVWTGEADSDATGATLKLTYLSPDGEEGYPGNASVTVTYRLDDDNRFHMNWEAATDAPTIIDMSSHVYLNLNGFKNRDVMNEYLKVNASYYLEKDATGTPTGNFIPVEGSMFDLRTPKLLEELSQGAVYNPIMALDGEGGTLREVAEVSIPEQGRSYTLHTTARALQVYNAYNMASFYTSRGLESPFAPAPGLAIEPQNYPNAINIPSMPSPILRPGETYSERQFFAFKW</sequence>
<dbReference type="GO" id="GO:0033499">
    <property type="term" value="P:galactose catabolic process via UDP-galactose, Leloir pathway"/>
    <property type="evidence" value="ECO:0007669"/>
    <property type="project" value="TreeGrafter"/>
</dbReference>
<dbReference type="PANTHER" id="PTHR10091:SF0">
    <property type="entry name" value="GALACTOSE MUTAROTASE"/>
    <property type="match status" value="1"/>
</dbReference>
<dbReference type="AlphaFoldDB" id="E5Y1M6"/>
<keyword evidence="10" id="KW-1185">Reference proteome</keyword>
<comment type="pathway">
    <text evidence="1 5">Carbohydrate metabolism; hexose metabolism.</text>
</comment>
<reference evidence="9 10" key="1">
    <citation type="submission" date="2010-10" db="EMBL/GenBank/DDBJ databases">
        <authorList>
            <consortium name="The Broad Institute Genome Sequencing Platform"/>
            <person name="Ward D."/>
            <person name="Earl A."/>
            <person name="Feldgarden M."/>
            <person name="Young S.K."/>
            <person name="Gargeya S."/>
            <person name="Zeng Q."/>
            <person name="Alvarado L."/>
            <person name="Berlin A."/>
            <person name="Bochicchio J."/>
            <person name="Chapman S.B."/>
            <person name="Chen Z."/>
            <person name="Freedman E."/>
            <person name="Gellesch M."/>
            <person name="Goldberg J."/>
            <person name="Griggs A."/>
            <person name="Gujja S."/>
            <person name="Heilman E."/>
            <person name="Heiman D."/>
            <person name="Howarth C."/>
            <person name="Mehta T."/>
            <person name="Neiman D."/>
            <person name="Pearson M."/>
            <person name="Roberts A."/>
            <person name="Saif S."/>
            <person name="Shea T."/>
            <person name="Shenoy N."/>
            <person name="Sisk P."/>
            <person name="Stolte C."/>
            <person name="Sykes S."/>
            <person name="White J."/>
            <person name="Yandava C."/>
            <person name="Allen-Vercoe E."/>
            <person name="Sibley C."/>
            <person name="Ambrose C.E."/>
            <person name="Strauss J."/>
            <person name="Daigneault M."/>
            <person name="Haas B."/>
            <person name="Nusbaum C."/>
            <person name="Birren B."/>
        </authorList>
    </citation>
    <scope>NUCLEOTIDE SEQUENCE [LARGE SCALE GENOMIC DNA]</scope>
    <source>
        <strain evidence="9 10">3_1_6</strain>
    </source>
</reference>
<dbReference type="Pfam" id="PF01263">
    <property type="entry name" value="Aldose_epim"/>
    <property type="match status" value="1"/>
</dbReference>
<dbReference type="GO" id="GO:0030246">
    <property type="term" value="F:carbohydrate binding"/>
    <property type="evidence" value="ECO:0007669"/>
    <property type="project" value="InterPro"/>
</dbReference>
<dbReference type="InterPro" id="IPR008183">
    <property type="entry name" value="Aldose_1/G6P_1-epimerase"/>
</dbReference>
<dbReference type="OrthoDB" id="9779408at2"/>
<feature type="binding site" evidence="7">
    <location>
        <position position="252"/>
    </location>
    <ligand>
        <name>beta-D-galactose</name>
        <dbReference type="ChEBI" id="CHEBI:27667"/>
    </ligand>
</feature>
<evidence type="ECO:0000256" key="2">
    <source>
        <dbReference type="ARBA" id="ARBA00006206"/>
    </source>
</evidence>
<accession>E5Y1M6</accession>
<evidence type="ECO:0000256" key="1">
    <source>
        <dbReference type="ARBA" id="ARBA00005028"/>
    </source>
</evidence>
<feature type="active site" description="Proton donor" evidence="6">
    <location>
        <position position="182"/>
    </location>
</feature>
<gene>
    <name evidence="9" type="ORF">HMPREF0179_00097</name>
</gene>
<dbReference type="eggNOG" id="COG2017">
    <property type="taxonomic scope" value="Bacteria"/>
</dbReference>
<dbReference type="GeneID" id="78087105"/>
<reference evidence="9 10" key="2">
    <citation type="submission" date="2013-04" db="EMBL/GenBank/DDBJ databases">
        <title>The Genome Sequence of Bilophila wadsworthia 3_1_6.</title>
        <authorList>
            <consortium name="The Broad Institute Genomics Platform"/>
            <person name="Earl A."/>
            <person name="Ward D."/>
            <person name="Feldgarden M."/>
            <person name="Gevers D."/>
            <person name="Sibley C."/>
            <person name="Strauss J."/>
            <person name="Allen-Vercoe E."/>
            <person name="Walker B."/>
            <person name="Young S."/>
            <person name="Zeng Q."/>
            <person name="Gargeya S."/>
            <person name="Fitzgerald M."/>
            <person name="Haas B."/>
            <person name="Abouelleil A."/>
            <person name="Allen A.W."/>
            <person name="Alvarado L."/>
            <person name="Arachchi H.M."/>
            <person name="Berlin A.M."/>
            <person name="Chapman S.B."/>
            <person name="Gainer-Dewar J."/>
            <person name="Goldberg J."/>
            <person name="Griggs A."/>
            <person name="Gujja S."/>
            <person name="Hansen M."/>
            <person name="Howarth C."/>
            <person name="Imamovic A."/>
            <person name="Ireland A."/>
            <person name="Larimer J."/>
            <person name="McCowan C."/>
            <person name="Murphy C."/>
            <person name="Pearson M."/>
            <person name="Poon T.W."/>
            <person name="Priest M."/>
            <person name="Roberts A."/>
            <person name="Saif S."/>
            <person name="Shea T."/>
            <person name="Sisk P."/>
            <person name="Sykes S."/>
            <person name="Wortman J."/>
            <person name="Nusbaum C."/>
            <person name="Birren B."/>
        </authorList>
    </citation>
    <scope>NUCLEOTIDE SEQUENCE [LARGE SCALE GENOMIC DNA]</scope>
    <source>
        <strain evidence="9 10">3_1_6</strain>
    </source>
</reference>
<organism evidence="9 10">
    <name type="scientific">Bilophila wadsworthia (strain 3_1_6)</name>
    <dbReference type="NCBI Taxonomy" id="563192"/>
    <lineage>
        <taxon>Bacteria</taxon>
        <taxon>Pseudomonadati</taxon>
        <taxon>Thermodesulfobacteriota</taxon>
        <taxon>Desulfovibrionia</taxon>
        <taxon>Desulfovibrionales</taxon>
        <taxon>Desulfovibrionaceae</taxon>
        <taxon>Bilophila</taxon>
    </lineage>
</organism>
<evidence type="ECO:0000313" key="9">
    <source>
        <dbReference type="EMBL" id="EFV46057.1"/>
    </source>
</evidence>
<keyword evidence="3 5" id="KW-0413">Isomerase</keyword>
<dbReference type="STRING" id="563192.HMPREF0179_00097"/>
<dbReference type="InterPro" id="IPR015443">
    <property type="entry name" value="Aldose_1-epimerase"/>
</dbReference>
<dbReference type="Gene3D" id="2.70.98.10">
    <property type="match status" value="1"/>
</dbReference>
<dbReference type="UniPathway" id="UPA00242"/>
<evidence type="ECO:0000256" key="4">
    <source>
        <dbReference type="ARBA" id="ARBA00023277"/>
    </source>
</evidence>
<evidence type="ECO:0000256" key="7">
    <source>
        <dbReference type="PIRSR" id="PIRSR005096-2"/>
    </source>
</evidence>
<evidence type="ECO:0000313" key="10">
    <source>
        <dbReference type="Proteomes" id="UP000006034"/>
    </source>
</evidence>
<dbReference type="EMBL" id="ADCP02000002">
    <property type="protein sequence ID" value="EFV46057.1"/>
    <property type="molecule type" value="Genomic_DNA"/>
</dbReference>
<dbReference type="PIRSF" id="PIRSF005096">
    <property type="entry name" value="GALM"/>
    <property type="match status" value="1"/>
</dbReference>
<dbReference type="EC" id="5.1.3.3" evidence="5"/>
<dbReference type="GO" id="GO:0006006">
    <property type="term" value="P:glucose metabolic process"/>
    <property type="evidence" value="ECO:0007669"/>
    <property type="project" value="TreeGrafter"/>
</dbReference>
<name>E5Y1M6_BILW3</name>
<dbReference type="SUPFAM" id="SSF74650">
    <property type="entry name" value="Galactose mutarotase-like"/>
    <property type="match status" value="1"/>
</dbReference>
<evidence type="ECO:0000256" key="3">
    <source>
        <dbReference type="ARBA" id="ARBA00023235"/>
    </source>
</evidence>
<protein>
    <recommendedName>
        <fullName evidence="5">Aldose 1-epimerase</fullName>
        <ecNumber evidence="5">5.1.3.3</ecNumber>
    </recommendedName>
</protein>
<dbReference type="CDD" id="cd09019">
    <property type="entry name" value="galactose_mutarotase_like"/>
    <property type="match status" value="1"/>
</dbReference>
<comment type="similarity">
    <text evidence="2 5">Belongs to the aldose epimerase family.</text>
</comment>
<dbReference type="InterPro" id="IPR011013">
    <property type="entry name" value="Gal_mutarotase_sf_dom"/>
</dbReference>